<proteinExistence type="predicted"/>
<dbReference type="PROSITE" id="PS51257">
    <property type="entry name" value="PROKAR_LIPOPROTEIN"/>
    <property type="match status" value="1"/>
</dbReference>
<dbReference type="OrthoDB" id="1362641at2"/>
<keyword evidence="2" id="KW-1185">Reference proteome</keyword>
<evidence type="ECO:0000313" key="2">
    <source>
        <dbReference type="Proteomes" id="UP000306918"/>
    </source>
</evidence>
<name>A0A4S8I1Q4_9BACT</name>
<sequence length="142" mass="15535">MKPIVLTFCAICMGLLYSFFTLCTLSLSACKKKDDGGTCGSYGGIVSPNVYLFWIDHDFSCGQITVEVKDADGKTVTPFQDKISYTSGTAPECNSANYGKYATFDLYQGKTYTYKATCTGKTWTGTIIVPCEQGQCKNIQLQ</sequence>
<evidence type="ECO:0000313" key="1">
    <source>
        <dbReference type="EMBL" id="THU41875.1"/>
    </source>
</evidence>
<dbReference type="Proteomes" id="UP000306918">
    <property type="component" value="Unassembled WGS sequence"/>
</dbReference>
<dbReference type="AlphaFoldDB" id="A0A4S8I1Q4"/>
<comment type="caution">
    <text evidence="1">The sequence shown here is derived from an EMBL/GenBank/DDBJ whole genome shotgun (WGS) entry which is preliminary data.</text>
</comment>
<organism evidence="1 2">
    <name type="scientific">Niastella caeni</name>
    <dbReference type="NCBI Taxonomy" id="2569763"/>
    <lineage>
        <taxon>Bacteria</taxon>
        <taxon>Pseudomonadati</taxon>
        <taxon>Bacteroidota</taxon>
        <taxon>Chitinophagia</taxon>
        <taxon>Chitinophagales</taxon>
        <taxon>Chitinophagaceae</taxon>
        <taxon>Niastella</taxon>
    </lineage>
</organism>
<dbReference type="RefSeq" id="WP_136576363.1">
    <property type="nucleotide sequence ID" value="NZ_STFF01000001.1"/>
</dbReference>
<protein>
    <submittedName>
        <fullName evidence="1">Uncharacterized protein</fullName>
    </submittedName>
</protein>
<dbReference type="EMBL" id="STFF01000001">
    <property type="protein sequence ID" value="THU41875.1"/>
    <property type="molecule type" value="Genomic_DNA"/>
</dbReference>
<gene>
    <name evidence="1" type="ORF">FAM09_07180</name>
</gene>
<reference evidence="1 2" key="1">
    <citation type="submission" date="2019-04" db="EMBL/GenBank/DDBJ databases">
        <title>Niastella caeni sp. nov., isolated from activated sludge.</title>
        <authorList>
            <person name="Sheng M."/>
        </authorList>
    </citation>
    <scope>NUCLEOTIDE SEQUENCE [LARGE SCALE GENOMIC DNA]</scope>
    <source>
        <strain evidence="1 2">HX-2-15</strain>
    </source>
</reference>
<accession>A0A4S8I1Q4</accession>